<sequence length="131" mass="13876">MTLTAIFAGAAAVIGLAFAYRLYETRNDAQQDEPKAPPAPAAVKPVQPQPPRRKKRLWAAPLAVFIAAEVALHMLIATGGCADGWHSASIGRAGACSYHGGVNHSGGFILLISLALAGYTFYQVTKDRTKK</sequence>
<feature type="region of interest" description="Disordered" evidence="1">
    <location>
        <begin position="29"/>
        <end position="54"/>
    </location>
</feature>
<evidence type="ECO:0000313" key="4">
    <source>
        <dbReference type="Proteomes" id="UP000662438"/>
    </source>
</evidence>
<dbReference type="EMBL" id="JADIXG010000046">
    <property type="protein sequence ID" value="MBF1972528.1"/>
    <property type="molecule type" value="Genomic_DNA"/>
</dbReference>
<keyword evidence="2" id="KW-0812">Transmembrane</keyword>
<evidence type="ECO:0000256" key="1">
    <source>
        <dbReference type="SAM" id="MobiDB-lite"/>
    </source>
</evidence>
<feature type="transmembrane region" description="Helical" evidence="2">
    <location>
        <begin position="107"/>
        <end position="125"/>
    </location>
</feature>
<gene>
    <name evidence="3" type="ORF">ISX34_22090</name>
</gene>
<feature type="transmembrane region" description="Helical" evidence="2">
    <location>
        <begin position="57"/>
        <end position="76"/>
    </location>
</feature>
<feature type="transmembrane region" description="Helical" evidence="2">
    <location>
        <begin position="6"/>
        <end position="23"/>
    </location>
</feature>
<name>A0ABD4K2Y7_9ENTR</name>
<keyword evidence="2" id="KW-0472">Membrane</keyword>
<keyword evidence="2" id="KW-1133">Transmembrane helix</keyword>
<comment type="caution">
    <text evidence="3">The sequence shown here is derived from an EMBL/GenBank/DDBJ whole genome shotgun (WGS) entry which is preliminary data.</text>
</comment>
<evidence type="ECO:0000256" key="2">
    <source>
        <dbReference type="SAM" id="Phobius"/>
    </source>
</evidence>
<dbReference type="Proteomes" id="UP000662438">
    <property type="component" value="Unassembled WGS sequence"/>
</dbReference>
<reference evidence="3 4" key="1">
    <citation type="submission" date="2020-10" db="EMBL/GenBank/DDBJ databases">
        <title>Genomic surveiliance of eskapee pathogens from blood stream infections in KZN.</title>
        <authorList>
            <person name="Hetsa B.A."/>
            <person name="Amoako D.G."/>
            <person name="Akebe A.L.K."/>
            <person name="Essack S."/>
        </authorList>
    </citation>
    <scope>NUCLEOTIDE SEQUENCE [LARGE SCALE GENOMIC DNA]</scope>
    <source>
        <strain evidence="3 4">E6</strain>
    </source>
</reference>
<organism evidence="3 4">
    <name type="scientific">Enterobacter hormaechei</name>
    <dbReference type="NCBI Taxonomy" id="158836"/>
    <lineage>
        <taxon>Bacteria</taxon>
        <taxon>Pseudomonadati</taxon>
        <taxon>Pseudomonadota</taxon>
        <taxon>Gammaproteobacteria</taxon>
        <taxon>Enterobacterales</taxon>
        <taxon>Enterobacteriaceae</taxon>
        <taxon>Enterobacter</taxon>
        <taxon>Enterobacter cloacae complex</taxon>
    </lineage>
</organism>
<proteinExistence type="predicted"/>
<dbReference type="RefSeq" id="WP_045284283.1">
    <property type="nucleotide sequence ID" value="NZ_CP047718.1"/>
</dbReference>
<accession>A0ABD4K2Y7</accession>
<dbReference type="AlphaFoldDB" id="A0ABD4K2Y7"/>
<evidence type="ECO:0000313" key="3">
    <source>
        <dbReference type="EMBL" id="MBF1972528.1"/>
    </source>
</evidence>
<protein>
    <submittedName>
        <fullName evidence="3">Uncharacterized protein</fullName>
    </submittedName>
</protein>